<sequence>MIISFLVGFGIGMLIGAVIDIVIDVYNEYLTSSKAKTLATEKTNKKITKIIVSNIQKNGEIGEVIDVKAFDEDNNHVANVTFNAQQGSSLITNNSY</sequence>
<proteinExistence type="predicted"/>
<evidence type="ECO:0000313" key="2">
    <source>
        <dbReference type="EMBL" id="MBV3388893.1"/>
    </source>
</evidence>
<evidence type="ECO:0000313" key="3">
    <source>
        <dbReference type="Proteomes" id="UP001196765"/>
    </source>
</evidence>
<comment type="caution">
    <text evidence="2">The sequence shown here is derived from an EMBL/GenBank/DDBJ whole genome shotgun (WGS) entry which is preliminary data.</text>
</comment>
<dbReference type="RefSeq" id="WP_217745047.1">
    <property type="nucleotide sequence ID" value="NZ_JAHOEI010000080.1"/>
</dbReference>
<organism evidence="2 3">
    <name type="scientific">Segatella copri</name>
    <dbReference type="NCBI Taxonomy" id="165179"/>
    <lineage>
        <taxon>Bacteria</taxon>
        <taxon>Pseudomonadati</taxon>
        <taxon>Bacteroidota</taxon>
        <taxon>Bacteroidia</taxon>
        <taxon>Bacteroidales</taxon>
        <taxon>Prevotellaceae</taxon>
        <taxon>Segatella</taxon>
    </lineage>
</organism>
<feature type="transmembrane region" description="Helical" evidence="1">
    <location>
        <begin position="6"/>
        <end position="26"/>
    </location>
</feature>
<dbReference type="EMBL" id="JAHOEI010000080">
    <property type="protein sequence ID" value="MBV3388893.1"/>
    <property type="molecule type" value="Genomic_DNA"/>
</dbReference>
<dbReference type="Proteomes" id="UP001196765">
    <property type="component" value="Unassembled WGS sequence"/>
</dbReference>
<evidence type="ECO:0000256" key="1">
    <source>
        <dbReference type="SAM" id="Phobius"/>
    </source>
</evidence>
<protein>
    <submittedName>
        <fullName evidence="2">Uncharacterized protein</fullName>
    </submittedName>
</protein>
<reference evidence="2" key="1">
    <citation type="submission" date="2021-06" db="EMBL/GenBank/DDBJ databases">
        <title>Collection of gut derived symbiotic bacterial strains cultured from healthy donors.</title>
        <authorList>
            <person name="Lin H."/>
            <person name="Littmann E."/>
            <person name="Pamer E.G."/>
        </authorList>
    </citation>
    <scope>NUCLEOTIDE SEQUENCE</scope>
    <source>
        <strain evidence="2">MSK.21.74</strain>
    </source>
</reference>
<keyword evidence="1" id="KW-0472">Membrane</keyword>
<keyword evidence="1" id="KW-1133">Transmembrane helix</keyword>
<keyword evidence="1" id="KW-0812">Transmembrane</keyword>
<name>A0AAW4N4B0_9BACT</name>
<dbReference type="AlphaFoldDB" id="A0AAW4N4B0"/>
<gene>
    <name evidence="2" type="ORF">KSW82_14275</name>
</gene>
<accession>A0AAW4N4B0</accession>